<sequence length="210" mass="22869">MDIDCDGATRSYDGDNRCDGSTDTQSQTSFKDELKAKHGIDDLNAYVHSYVVFGNTGSRPGYVNFDPRDHGISPLSVMAVICGDNLFYGVWGDENGDDGERAAVGESSIALATLCFGKDNVSGDIGHSEADVLYIAFSGEGAQPDAGVKWKTRSVVEFERSRRRPSMVEGTKGLLHFLLVTVAAYIFREELKLDWLLPQLANPKVLPGAR</sequence>
<name>A0A136JF23_9PEZI</name>
<comment type="similarity">
    <text evidence="3 10">Belongs to the glycosyl hydrolase 75 family.</text>
</comment>
<dbReference type="InterPro" id="IPR009939">
    <property type="entry name" value="Chitosanase_fungal"/>
</dbReference>
<evidence type="ECO:0000256" key="2">
    <source>
        <dbReference type="ARBA" id="ARBA00004613"/>
    </source>
</evidence>
<dbReference type="Pfam" id="PF07335">
    <property type="entry name" value="Glyco_hydro_75"/>
    <property type="match status" value="1"/>
</dbReference>
<dbReference type="OrthoDB" id="4756206at2759"/>
<dbReference type="GO" id="GO:0016977">
    <property type="term" value="F:chitosanase activity"/>
    <property type="evidence" value="ECO:0007669"/>
    <property type="project" value="UniProtKB-EC"/>
</dbReference>
<organism evidence="11 12">
    <name type="scientific">Microdochium bolleyi</name>
    <dbReference type="NCBI Taxonomy" id="196109"/>
    <lineage>
        <taxon>Eukaryota</taxon>
        <taxon>Fungi</taxon>
        <taxon>Dikarya</taxon>
        <taxon>Ascomycota</taxon>
        <taxon>Pezizomycotina</taxon>
        <taxon>Sordariomycetes</taxon>
        <taxon>Xylariomycetidae</taxon>
        <taxon>Xylariales</taxon>
        <taxon>Microdochiaceae</taxon>
        <taxon>Microdochium</taxon>
    </lineage>
</organism>
<keyword evidence="8 10" id="KW-0326">Glycosidase</keyword>
<comment type="catalytic activity">
    <reaction evidence="1 10">
        <text>Endohydrolysis of beta-(1-&gt;4)-linkages between D-glucosamine residues in a partly acetylated chitosan.</text>
        <dbReference type="EC" id="3.2.1.132"/>
    </reaction>
</comment>
<keyword evidence="12" id="KW-1185">Reference proteome</keyword>
<protein>
    <recommendedName>
        <fullName evidence="10">Endo-chitosanase</fullName>
        <ecNumber evidence="10">3.2.1.132</ecNumber>
    </recommendedName>
</protein>
<keyword evidence="9 10" id="KW-0624">Polysaccharide degradation</keyword>
<dbReference type="PANTHER" id="PTHR42061">
    <property type="entry name" value="ENDO-CHITOSANASE"/>
    <property type="match status" value="1"/>
</dbReference>
<accession>A0A136JF23</accession>
<reference evidence="12" key="1">
    <citation type="submission" date="2016-02" db="EMBL/GenBank/DDBJ databases">
        <title>Draft genome sequence of Microdochium bolleyi, a fungal endophyte of beachgrass.</title>
        <authorList>
            <consortium name="DOE Joint Genome Institute"/>
            <person name="David A.S."/>
            <person name="May G."/>
            <person name="Haridas S."/>
            <person name="Lim J."/>
            <person name="Wang M."/>
            <person name="Labutti K."/>
            <person name="Lipzen A."/>
            <person name="Barry K."/>
            <person name="Grigoriev I.V."/>
        </authorList>
    </citation>
    <scope>NUCLEOTIDE SEQUENCE [LARGE SCALE GENOMIC DNA]</scope>
    <source>
        <strain evidence="12">J235TASD1</strain>
    </source>
</reference>
<evidence type="ECO:0000256" key="3">
    <source>
        <dbReference type="ARBA" id="ARBA00007799"/>
    </source>
</evidence>
<evidence type="ECO:0000313" key="12">
    <source>
        <dbReference type="Proteomes" id="UP000070501"/>
    </source>
</evidence>
<proteinExistence type="inferred from homology"/>
<dbReference type="GO" id="GO:0005576">
    <property type="term" value="C:extracellular region"/>
    <property type="evidence" value="ECO:0007669"/>
    <property type="project" value="UniProtKB-SubCell"/>
</dbReference>
<gene>
    <name evidence="11" type="ORF">Micbo1qcDRAFT_157780</name>
</gene>
<keyword evidence="6 10" id="KW-0378">Hydrolase</keyword>
<dbReference type="Proteomes" id="UP000070501">
    <property type="component" value="Unassembled WGS sequence"/>
</dbReference>
<dbReference type="InParanoid" id="A0A136JF23"/>
<dbReference type="GO" id="GO:0000272">
    <property type="term" value="P:polysaccharide catabolic process"/>
    <property type="evidence" value="ECO:0007669"/>
    <property type="project" value="UniProtKB-KW"/>
</dbReference>
<keyword evidence="4" id="KW-0964">Secreted</keyword>
<evidence type="ECO:0000256" key="6">
    <source>
        <dbReference type="ARBA" id="ARBA00022801"/>
    </source>
</evidence>
<dbReference type="AlphaFoldDB" id="A0A136JF23"/>
<keyword evidence="5" id="KW-0732">Signal</keyword>
<evidence type="ECO:0000256" key="8">
    <source>
        <dbReference type="ARBA" id="ARBA00023295"/>
    </source>
</evidence>
<keyword evidence="7" id="KW-0119">Carbohydrate metabolism</keyword>
<evidence type="ECO:0000256" key="4">
    <source>
        <dbReference type="ARBA" id="ARBA00022525"/>
    </source>
</evidence>
<evidence type="ECO:0000256" key="9">
    <source>
        <dbReference type="ARBA" id="ARBA00023326"/>
    </source>
</evidence>
<dbReference type="PANTHER" id="PTHR42061:SF6">
    <property type="entry name" value="ENDO-CHITOSANASE"/>
    <property type="match status" value="1"/>
</dbReference>
<dbReference type="EC" id="3.2.1.132" evidence="10"/>
<evidence type="ECO:0000256" key="1">
    <source>
        <dbReference type="ARBA" id="ARBA00000405"/>
    </source>
</evidence>
<evidence type="ECO:0000256" key="10">
    <source>
        <dbReference type="RuleBase" id="RU361208"/>
    </source>
</evidence>
<evidence type="ECO:0000256" key="7">
    <source>
        <dbReference type="ARBA" id="ARBA00023277"/>
    </source>
</evidence>
<evidence type="ECO:0000256" key="5">
    <source>
        <dbReference type="ARBA" id="ARBA00022729"/>
    </source>
</evidence>
<evidence type="ECO:0000313" key="11">
    <source>
        <dbReference type="EMBL" id="KXJ95726.1"/>
    </source>
</evidence>
<comment type="subcellular location">
    <subcellularLocation>
        <location evidence="2 10">Secreted</location>
    </subcellularLocation>
</comment>
<dbReference type="EMBL" id="KQ964246">
    <property type="protein sequence ID" value="KXJ95726.1"/>
    <property type="molecule type" value="Genomic_DNA"/>
</dbReference>
<comment type="function">
    <text evidence="10">Chitosanase catalyzing the endo-type cleavage of chitosan, the deacylated form of chitin. Chitosanase may be crucial in the degradation of the deacetylated portion of chitin in the fungal cell wall.</text>
</comment>